<gene>
    <name evidence="1" type="ORF">A3D99_01805</name>
</gene>
<proteinExistence type="predicted"/>
<protein>
    <submittedName>
        <fullName evidence="1">Uncharacterized protein</fullName>
    </submittedName>
</protein>
<name>A0A1G1X273_9BACT</name>
<evidence type="ECO:0000313" key="1">
    <source>
        <dbReference type="EMBL" id="OGY34112.1"/>
    </source>
</evidence>
<organism evidence="1 2">
    <name type="scientific">Candidatus Andersenbacteria bacterium RIFCSPHIGHO2_12_FULL_45_11</name>
    <dbReference type="NCBI Taxonomy" id="1797281"/>
    <lineage>
        <taxon>Bacteria</taxon>
        <taxon>Candidatus Anderseniibacteriota</taxon>
    </lineage>
</organism>
<evidence type="ECO:0000313" key="2">
    <source>
        <dbReference type="Proteomes" id="UP000177528"/>
    </source>
</evidence>
<dbReference type="EMBL" id="MHHR01000022">
    <property type="protein sequence ID" value="OGY34112.1"/>
    <property type="molecule type" value="Genomic_DNA"/>
</dbReference>
<dbReference type="Proteomes" id="UP000177528">
    <property type="component" value="Unassembled WGS sequence"/>
</dbReference>
<comment type="caution">
    <text evidence="1">The sequence shown here is derived from an EMBL/GenBank/DDBJ whole genome shotgun (WGS) entry which is preliminary data.</text>
</comment>
<accession>A0A1G1X273</accession>
<reference evidence="1 2" key="1">
    <citation type="journal article" date="2016" name="Nat. Commun.">
        <title>Thousands of microbial genomes shed light on interconnected biogeochemical processes in an aquifer system.</title>
        <authorList>
            <person name="Anantharaman K."/>
            <person name="Brown C.T."/>
            <person name="Hug L.A."/>
            <person name="Sharon I."/>
            <person name="Castelle C.J."/>
            <person name="Probst A.J."/>
            <person name="Thomas B.C."/>
            <person name="Singh A."/>
            <person name="Wilkins M.J."/>
            <person name="Karaoz U."/>
            <person name="Brodie E.L."/>
            <person name="Williams K.H."/>
            <person name="Hubbard S.S."/>
            <person name="Banfield J.F."/>
        </authorList>
    </citation>
    <scope>NUCLEOTIDE SEQUENCE [LARGE SCALE GENOMIC DNA]</scope>
</reference>
<sequence length="124" mass="14091">MMKKSTSTKRGQATRTVPGKLKNLLLYAVSPNCINLKKANLEASLPSLEVEILKLILKRCKKWKCWKPFTVQDIVPRGSHPSYFVEVRKALPFMARRGCLQMGVDPDEFRLTNAFIVLFVEGIP</sequence>
<dbReference type="AlphaFoldDB" id="A0A1G1X273"/>